<keyword evidence="5" id="KW-0472">Membrane</keyword>
<organism evidence="8 9">
    <name type="scientific">Sphingomonas sanguinis</name>
    <dbReference type="NCBI Taxonomy" id="33051"/>
    <lineage>
        <taxon>Bacteria</taxon>
        <taxon>Pseudomonadati</taxon>
        <taxon>Pseudomonadota</taxon>
        <taxon>Alphaproteobacteria</taxon>
        <taxon>Sphingomonadales</taxon>
        <taxon>Sphingomonadaceae</taxon>
        <taxon>Sphingomonas</taxon>
    </lineage>
</organism>
<dbReference type="AlphaFoldDB" id="A0A147J580"/>
<dbReference type="FunFam" id="1.10.287.950:FF:000001">
    <property type="entry name" value="Methyl-accepting chemotaxis sensory transducer"/>
    <property type="match status" value="1"/>
</dbReference>
<sequence length="701" mass="74978">MATMISKRGAIAVALFVGFGSAATGVVLDMSAKRRATETGEIVARQIASAVQNDFERPIGNVEATRDMLQGLRREGNTGRDAANRLLKSTLAAHPQLLALSTIWEPNAFDGRDQAYVNAPGGDATGRFIPYWHRSQGGIAVSPLTDYTKEGAGDYYLLPRRTGKAVMIEPYHYEVDGKDVLMTTITEPVVENGKVIGAVCADIALSDLQRRIGAMRVPFNGRVEVISGKGAFLYNRDTAKLGKTATETGAAMSIVDDPTEGSVMRIEEPVVLNGIDSGWRVRVILPMSAVMADARQAELMLLIAAIAIIGGLIVVLRRSAKKIIGEPLDALSQEMAALADGNLDEPARRPIQSVEIDRMAHAVTVFRHNAVEQRQSEQDQQFVVATLGDRLQRVSAGDLTSRIVEPFTGRYDRIRNDFNEAMEKLATVLASVSRNAVEVRTGSGEIRNASDDLSRRTEQQAASLEETAAAMHEITDQIRRTASAAREASRVVDTAKTNVDISEEVVVRAVSAINGIERSSGEIAEIISVIDGIAFQTNLLALNAGVEAARAGDAGKGFAVVASEVRALAQRSADAAGDVKSRVTASVSQISTGVAAVSEMREVLDRVVTAIVDISRLASQIAESAEQQSQGISQINIAIGEMDSTTQQNAAMVEESNAAARSLAAQAEELGQLISRFRLGHDAAPRHAEAAYTPSRLRLAS</sequence>
<dbReference type="InterPro" id="IPR003660">
    <property type="entry name" value="HAMP_dom"/>
</dbReference>
<dbReference type="PANTHER" id="PTHR43531:SF11">
    <property type="entry name" value="METHYL-ACCEPTING CHEMOTAXIS PROTEIN 3"/>
    <property type="match status" value="1"/>
</dbReference>
<dbReference type="GO" id="GO:0016020">
    <property type="term" value="C:membrane"/>
    <property type="evidence" value="ECO:0007669"/>
    <property type="project" value="UniProtKB-SubCell"/>
</dbReference>
<dbReference type="Gene3D" id="3.30.450.20">
    <property type="entry name" value="PAS domain"/>
    <property type="match status" value="2"/>
</dbReference>
<keyword evidence="4" id="KW-0807">Transducer</keyword>
<evidence type="ECO:0000313" key="9">
    <source>
        <dbReference type="Proteomes" id="UP000074410"/>
    </source>
</evidence>
<dbReference type="PRINTS" id="PR00260">
    <property type="entry name" value="CHEMTRNSDUCR"/>
</dbReference>
<dbReference type="EMBL" id="LDTC01000135">
    <property type="protein sequence ID" value="KTW09511.1"/>
    <property type="molecule type" value="Genomic_DNA"/>
</dbReference>
<name>A0A147J580_9SPHN</name>
<feature type="domain" description="HAMP" evidence="7">
    <location>
        <begin position="378"/>
        <end position="430"/>
    </location>
</feature>
<keyword evidence="2" id="KW-0145">Chemotaxis</keyword>
<dbReference type="SUPFAM" id="SSF58104">
    <property type="entry name" value="Methyl-accepting chemotaxis protein (MCP) signaling domain"/>
    <property type="match status" value="1"/>
</dbReference>
<comment type="subcellular location">
    <subcellularLocation>
        <location evidence="1">Membrane</location>
    </subcellularLocation>
</comment>
<reference evidence="8 9" key="1">
    <citation type="journal article" date="2016" name="Front. Microbiol.">
        <title>Genomic Resource of Rice Seed Associated Bacteria.</title>
        <authorList>
            <person name="Midha S."/>
            <person name="Bansal K."/>
            <person name="Sharma S."/>
            <person name="Kumar N."/>
            <person name="Patil P.P."/>
            <person name="Chaudhry V."/>
            <person name="Patil P.B."/>
        </authorList>
    </citation>
    <scope>NUCLEOTIDE SEQUENCE [LARGE SCALE GENOMIC DNA]</scope>
    <source>
        <strain evidence="8 9">NS258</strain>
    </source>
</reference>
<dbReference type="PANTHER" id="PTHR43531">
    <property type="entry name" value="PROTEIN ICFG"/>
    <property type="match status" value="1"/>
</dbReference>
<keyword evidence="5" id="KW-1133">Transmembrane helix</keyword>
<evidence type="ECO:0000259" key="7">
    <source>
        <dbReference type="PROSITE" id="PS50885"/>
    </source>
</evidence>
<feature type="domain" description="Methyl-accepting transducer" evidence="6">
    <location>
        <begin position="435"/>
        <end position="664"/>
    </location>
</feature>
<dbReference type="InterPro" id="IPR051310">
    <property type="entry name" value="MCP_chemotaxis"/>
</dbReference>
<dbReference type="Gene3D" id="6.10.340.10">
    <property type="match status" value="1"/>
</dbReference>
<gene>
    <name evidence="8" type="ORF">NS258_15400</name>
</gene>
<dbReference type="GO" id="GO:0006935">
    <property type="term" value="P:chemotaxis"/>
    <property type="evidence" value="ECO:0007669"/>
    <property type="project" value="UniProtKB-KW"/>
</dbReference>
<accession>A0A147J580</accession>
<comment type="caution">
    <text evidence="8">The sequence shown here is derived from an EMBL/GenBank/DDBJ whole genome shotgun (WGS) entry which is preliminary data.</text>
</comment>
<evidence type="ECO:0000313" key="8">
    <source>
        <dbReference type="EMBL" id="KTW09511.1"/>
    </source>
</evidence>
<dbReference type="InterPro" id="IPR004089">
    <property type="entry name" value="MCPsignal_dom"/>
</dbReference>
<dbReference type="GO" id="GO:0004888">
    <property type="term" value="F:transmembrane signaling receptor activity"/>
    <property type="evidence" value="ECO:0007669"/>
    <property type="project" value="InterPro"/>
</dbReference>
<dbReference type="SMART" id="SM00283">
    <property type="entry name" value="MA"/>
    <property type="match status" value="1"/>
</dbReference>
<keyword evidence="5" id="KW-0812">Transmembrane</keyword>
<dbReference type="Proteomes" id="UP000074410">
    <property type="component" value="Unassembled WGS sequence"/>
</dbReference>
<dbReference type="PROSITE" id="PS50885">
    <property type="entry name" value="HAMP"/>
    <property type="match status" value="2"/>
</dbReference>
<dbReference type="CDD" id="cd11386">
    <property type="entry name" value="MCP_signal"/>
    <property type="match status" value="1"/>
</dbReference>
<feature type="transmembrane region" description="Helical" evidence="5">
    <location>
        <begin position="299"/>
        <end position="316"/>
    </location>
</feature>
<feature type="domain" description="HAMP" evidence="7">
    <location>
        <begin position="322"/>
        <end position="375"/>
    </location>
</feature>
<evidence type="ECO:0000256" key="4">
    <source>
        <dbReference type="PROSITE-ProRule" id="PRU00284"/>
    </source>
</evidence>
<dbReference type="PROSITE" id="PS50111">
    <property type="entry name" value="CHEMOTAXIS_TRANSDUC_2"/>
    <property type="match status" value="1"/>
</dbReference>
<evidence type="ECO:0000256" key="2">
    <source>
        <dbReference type="ARBA" id="ARBA00022500"/>
    </source>
</evidence>
<evidence type="ECO:0000256" key="3">
    <source>
        <dbReference type="ARBA" id="ARBA00029447"/>
    </source>
</evidence>
<evidence type="ECO:0008006" key="10">
    <source>
        <dbReference type="Google" id="ProtNLM"/>
    </source>
</evidence>
<comment type="similarity">
    <text evidence="3">Belongs to the methyl-accepting chemotaxis (MCP) protein family.</text>
</comment>
<dbReference type="Gene3D" id="1.10.287.950">
    <property type="entry name" value="Methyl-accepting chemotaxis protein"/>
    <property type="match status" value="1"/>
</dbReference>
<dbReference type="GO" id="GO:0007165">
    <property type="term" value="P:signal transduction"/>
    <property type="evidence" value="ECO:0007669"/>
    <property type="project" value="UniProtKB-KW"/>
</dbReference>
<dbReference type="Pfam" id="PF00015">
    <property type="entry name" value="MCPsignal"/>
    <property type="match status" value="1"/>
</dbReference>
<evidence type="ECO:0000259" key="6">
    <source>
        <dbReference type="PROSITE" id="PS50111"/>
    </source>
</evidence>
<proteinExistence type="inferred from homology"/>
<dbReference type="SMART" id="SM00304">
    <property type="entry name" value="HAMP"/>
    <property type="match status" value="2"/>
</dbReference>
<evidence type="ECO:0000256" key="5">
    <source>
        <dbReference type="SAM" id="Phobius"/>
    </source>
</evidence>
<protein>
    <recommendedName>
        <fullName evidence="10">Chemotaxis protein</fullName>
    </recommendedName>
</protein>
<evidence type="ECO:0000256" key="1">
    <source>
        <dbReference type="ARBA" id="ARBA00004370"/>
    </source>
</evidence>
<dbReference type="PATRIC" id="fig|33051.5.peg.650"/>
<dbReference type="InterPro" id="IPR004090">
    <property type="entry name" value="Chemotax_Me-accpt_rcpt"/>
</dbReference>
<dbReference type="Pfam" id="PF22673">
    <property type="entry name" value="MCP-like_PDC_1"/>
    <property type="match status" value="1"/>
</dbReference>
<dbReference type="CDD" id="cd12913">
    <property type="entry name" value="PDC1_MCP_like"/>
    <property type="match status" value="1"/>
</dbReference>